<reference evidence="2" key="1">
    <citation type="journal article" date="2019" name="bioRxiv">
        <title>The Genome of the Zebra Mussel, Dreissena polymorpha: A Resource for Invasive Species Research.</title>
        <authorList>
            <person name="McCartney M.A."/>
            <person name="Auch B."/>
            <person name="Kono T."/>
            <person name="Mallez S."/>
            <person name="Zhang Y."/>
            <person name="Obille A."/>
            <person name="Becker A."/>
            <person name="Abrahante J.E."/>
            <person name="Garbe J."/>
            <person name="Badalamenti J.P."/>
            <person name="Herman A."/>
            <person name="Mangelson H."/>
            <person name="Liachko I."/>
            <person name="Sullivan S."/>
            <person name="Sone E.D."/>
            <person name="Koren S."/>
            <person name="Silverstein K.A.T."/>
            <person name="Beckman K.B."/>
            <person name="Gohl D.M."/>
        </authorList>
    </citation>
    <scope>NUCLEOTIDE SEQUENCE</scope>
    <source>
        <strain evidence="2">Duluth1</strain>
        <tissue evidence="2">Whole animal</tissue>
    </source>
</reference>
<accession>A0A9D4BTL0</accession>
<evidence type="ECO:0000313" key="2">
    <source>
        <dbReference type="EMBL" id="KAH3708950.1"/>
    </source>
</evidence>
<gene>
    <name evidence="2" type="ORF">DPMN_068409</name>
</gene>
<evidence type="ECO:0000256" key="1">
    <source>
        <dbReference type="SAM" id="Coils"/>
    </source>
</evidence>
<reference evidence="2" key="2">
    <citation type="submission" date="2020-11" db="EMBL/GenBank/DDBJ databases">
        <authorList>
            <person name="McCartney M.A."/>
            <person name="Auch B."/>
            <person name="Kono T."/>
            <person name="Mallez S."/>
            <person name="Becker A."/>
            <person name="Gohl D.M."/>
            <person name="Silverstein K.A.T."/>
            <person name="Koren S."/>
            <person name="Bechman K.B."/>
            <person name="Herman A."/>
            <person name="Abrahante J.E."/>
            <person name="Garbe J."/>
        </authorList>
    </citation>
    <scope>NUCLEOTIDE SEQUENCE</scope>
    <source>
        <strain evidence="2">Duluth1</strain>
        <tissue evidence="2">Whole animal</tissue>
    </source>
</reference>
<dbReference type="Proteomes" id="UP000828390">
    <property type="component" value="Unassembled WGS sequence"/>
</dbReference>
<protein>
    <submittedName>
        <fullName evidence="2">Uncharacterized protein</fullName>
    </submittedName>
</protein>
<dbReference type="EMBL" id="JAIWYP010000014">
    <property type="protein sequence ID" value="KAH3708950.1"/>
    <property type="molecule type" value="Genomic_DNA"/>
</dbReference>
<proteinExistence type="predicted"/>
<organism evidence="2 3">
    <name type="scientific">Dreissena polymorpha</name>
    <name type="common">Zebra mussel</name>
    <name type="synonym">Mytilus polymorpha</name>
    <dbReference type="NCBI Taxonomy" id="45954"/>
    <lineage>
        <taxon>Eukaryota</taxon>
        <taxon>Metazoa</taxon>
        <taxon>Spiralia</taxon>
        <taxon>Lophotrochozoa</taxon>
        <taxon>Mollusca</taxon>
        <taxon>Bivalvia</taxon>
        <taxon>Autobranchia</taxon>
        <taxon>Heteroconchia</taxon>
        <taxon>Euheterodonta</taxon>
        <taxon>Imparidentia</taxon>
        <taxon>Neoheterodontei</taxon>
        <taxon>Myida</taxon>
        <taxon>Dreissenoidea</taxon>
        <taxon>Dreissenidae</taxon>
        <taxon>Dreissena</taxon>
    </lineage>
</organism>
<name>A0A9D4BTL0_DREPO</name>
<feature type="coiled-coil region" evidence="1">
    <location>
        <begin position="3"/>
        <end position="30"/>
    </location>
</feature>
<dbReference type="AlphaFoldDB" id="A0A9D4BTL0"/>
<keyword evidence="3" id="KW-1185">Reference proteome</keyword>
<keyword evidence="1" id="KW-0175">Coiled coil</keyword>
<evidence type="ECO:0000313" key="3">
    <source>
        <dbReference type="Proteomes" id="UP000828390"/>
    </source>
</evidence>
<sequence length="83" mass="9631">MTRDELCLKLKEQKGEISDLTNTVWKLKRQCENSIRKEGVSVKEHESLELSSLMDSCSEQFKCGFPDSNKRSKCQKRPYSKTT</sequence>
<comment type="caution">
    <text evidence="2">The sequence shown here is derived from an EMBL/GenBank/DDBJ whole genome shotgun (WGS) entry which is preliminary data.</text>
</comment>